<dbReference type="PANTHER" id="PTHR24198">
    <property type="entry name" value="ANKYRIN REPEAT AND PROTEIN KINASE DOMAIN-CONTAINING PROTEIN"/>
    <property type="match status" value="1"/>
</dbReference>
<keyword evidence="2 3" id="KW-0040">ANK repeat</keyword>
<feature type="repeat" description="ANK" evidence="3">
    <location>
        <begin position="38"/>
        <end position="66"/>
    </location>
</feature>
<dbReference type="EMBL" id="JBJKFK010001774">
    <property type="protein sequence ID" value="KAL3312267.1"/>
    <property type="molecule type" value="Genomic_DNA"/>
</dbReference>
<dbReference type="InterPro" id="IPR002110">
    <property type="entry name" value="Ankyrin_rpt"/>
</dbReference>
<dbReference type="Gene3D" id="1.25.40.20">
    <property type="entry name" value="Ankyrin repeat-containing domain"/>
    <property type="match status" value="2"/>
</dbReference>
<dbReference type="PROSITE" id="PS50297">
    <property type="entry name" value="ANK_REP_REGION"/>
    <property type="match status" value="6"/>
</dbReference>
<sequence length="538" mass="59186">MKYKEYESLHLSAMHGNLPELRVLLKAGVVSINSVDQDGTTALILACVNNNEKLVDELLKYGADPNKAMVNGSTALFVACQYGYHKTVRSLLLAGASASPKSAYDQATPLHIASQNGHLECCHLLLKHRRYLISNLLADEDSCSVANPNSQLADGATSLFLASQNNLIPIIKLLLEHGAKATVSRKDLATPLYIASQLGHEEVIKILLREDIDINAAREDGTTPLYKACQKGYLNVVKYLLSAGASVDISGNGDTPLHAAVLFGRTRISHLLLLKGANPNIANKDGISALELAQEAKFHELSVILEHFSDKRNLANKLGRNNRMRVTAPIPFEHAVRQYSAASKLNDTGIEEAFVRAISNELKHPDIAKKEEEFEVISEVKCSNLEQNSVNLLPLSAPSIVKTAPWNNLYYDSFMPPTTAPASSLFKKSTLKSKRCILRRQMSDESVTYYSSDVKNRRKSEILGRVEEEFPKPLTPQVRLVGLSARQQLPGIFPARKPCLRMYSDVEKDGLSARRSILTKRASTTATLSFEDPSPTTD</sequence>
<feature type="repeat" description="ANK" evidence="3">
    <location>
        <begin position="187"/>
        <end position="219"/>
    </location>
</feature>
<dbReference type="PRINTS" id="PR01415">
    <property type="entry name" value="ANKYRIN"/>
</dbReference>
<dbReference type="Pfam" id="PF00023">
    <property type="entry name" value="Ank"/>
    <property type="match status" value="1"/>
</dbReference>
<proteinExistence type="predicted"/>
<dbReference type="SMART" id="SM00248">
    <property type="entry name" value="ANK"/>
    <property type="match status" value="8"/>
</dbReference>
<dbReference type="InterPro" id="IPR036770">
    <property type="entry name" value="Ankyrin_rpt-contain_sf"/>
</dbReference>
<feature type="repeat" description="ANK" evidence="3">
    <location>
        <begin position="105"/>
        <end position="128"/>
    </location>
</feature>
<feature type="repeat" description="ANK" evidence="3">
    <location>
        <begin position="252"/>
        <end position="284"/>
    </location>
</feature>
<feature type="repeat" description="ANK" evidence="3">
    <location>
        <begin position="71"/>
        <end position="103"/>
    </location>
</feature>
<evidence type="ECO:0000256" key="3">
    <source>
        <dbReference type="PROSITE-ProRule" id="PRU00023"/>
    </source>
</evidence>
<dbReference type="AlphaFoldDB" id="A0ABD2PZK3"/>
<keyword evidence="5" id="KW-1185">Reference proteome</keyword>
<evidence type="ECO:0000313" key="5">
    <source>
        <dbReference type="Proteomes" id="UP001626550"/>
    </source>
</evidence>
<organism evidence="4 5">
    <name type="scientific">Cichlidogyrus casuarinus</name>
    <dbReference type="NCBI Taxonomy" id="1844966"/>
    <lineage>
        <taxon>Eukaryota</taxon>
        <taxon>Metazoa</taxon>
        <taxon>Spiralia</taxon>
        <taxon>Lophotrochozoa</taxon>
        <taxon>Platyhelminthes</taxon>
        <taxon>Monogenea</taxon>
        <taxon>Monopisthocotylea</taxon>
        <taxon>Dactylogyridea</taxon>
        <taxon>Ancyrocephalidae</taxon>
        <taxon>Cichlidogyrus</taxon>
    </lineage>
</organism>
<dbReference type="PANTHER" id="PTHR24198:SF165">
    <property type="entry name" value="ANKYRIN REPEAT-CONTAINING PROTEIN-RELATED"/>
    <property type="match status" value="1"/>
</dbReference>
<feature type="repeat" description="ANK" evidence="3">
    <location>
        <begin position="154"/>
        <end position="186"/>
    </location>
</feature>
<evidence type="ECO:0000256" key="2">
    <source>
        <dbReference type="ARBA" id="ARBA00023043"/>
    </source>
</evidence>
<comment type="caution">
    <text evidence="4">The sequence shown here is derived from an EMBL/GenBank/DDBJ whole genome shotgun (WGS) entry which is preliminary data.</text>
</comment>
<dbReference type="Pfam" id="PF12796">
    <property type="entry name" value="Ank_2"/>
    <property type="match status" value="2"/>
</dbReference>
<accession>A0ABD2PZK3</accession>
<protein>
    <submittedName>
        <fullName evidence="4">Uncharacterized protein</fullName>
    </submittedName>
</protein>
<name>A0ABD2PZK3_9PLAT</name>
<keyword evidence="1" id="KW-0677">Repeat</keyword>
<dbReference type="Proteomes" id="UP001626550">
    <property type="component" value="Unassembled WGS sequence"/>
</dbReference>
<dbReference type="SUPFAM" id="SSF48403">
    <property type="entry name" value="Ankyrin repeat"/>
    <property type="match status" value="1"/>
</dbReference>
<gene>
    <name evidence="4" type="ORF">Ciccas_009145</name>
</gene>
<feature type="repeat" description="ANK" evidence="3">
    <location>
        <begin position="220"/>
        <end position="252"/>
    </location>
</feature>
<dbReference type="PROSITE" id="PS50088">
    <property type="entry name" value="ANK_REPEAT"/>
    <property type="match status" value="7"/>
</dbReference>
<evidence type="ECO:0000256" key="1">
    <source>
        <dbReference type="ARBA" id="ARBA00022737"/>
    </source>
</evidence>
<evidence type="ECO:0000313" key="4">
    <source>
        <dbReference type="EMBL" id="KAL3312267.1"/>
    </source>
</evidence>
<reference evidence="4 5" key="1">
    <citation type="submission" date="2024-11" db="EMBL/GenBank/DDBJ databases">
        <title>Adaptive evolution of stress response genes in parasites aligns with host niche diversity.</title>
        <authorList>
            <person name="Hahn C."/>
            <person name="Resl P."/>
        </authorList>
    </citation>
    <scope>NUCLEOTIDE SEQUENCE [LARGE SCALE GENOMIC DNA]</scope>
    <source>
        <strain evidence="4">EGGRZ-B1_66</strain>
        <tissue evidence="4">Body</tissue>
    </source>
</reference>